<proteinExistence type="predicted"/>
<name>A0AAV7EZX3_ARIFI</name>
<organism evidence="2 3">
    <name type="scientific">Aristolochia fimbriata</name>
    <name type="common">White veined hardy Dutchman's pipe vine</name>
    <dbReference type="NCBI Taxonomy" id="158543"/>
    <lineage>
        <taxon>Eukaryota</taxon>
        <taxon>Viridiplantae</taxon>
        <taxon>Streptophyta</taxon>
        <taxon>Embryophyta</taxon>
        <taxon>Tracheophyta</taxon>
        <taxon>Spermatophyta</taxon>
        <taxon>Magnoliopsida</taxon>
        <taxon>Magnoliidae</taxon>
        <taxon>Piperales</taxon>
        <taxon>Aristolochiaceae</taxon>
        <taxon>Aristolochia</taxon>
    </lineage>
</organism>
<comment type="caution">
    <text evidence="2">The sequence shown here is derived from an EMBL/GenBank/DDBJ whole genome shotgun (WGS) entry which is preliminary data.</text>
</comment>
<accession>A0AAV7EZX3</accession>
<dbReference type="AlphaFoldDB" id="A0AAV7EZX3"/>
<reference evidence="2 3" key="1">
    <citation type="submission" date="2021-07" db="EMBL/GenBank/DDBJ databases">
        <title>The Aristolochia fimbriata genome: insights into angiosperm evolution, floral development and chemical biosynthesis.</title>
        <authorList>
            <person name="Jiao Y."/>
        </authorList>
    </citation>
    <scope>NUCLEOTIDE SEQUENCE [LARGE SCALE GENOMIC DNA]</scope>
    <source>
        <strain evidence="2">IBCAS-2021</strain>
        <tissue evidence="2">Leaf</tissue>
    </source>
</reference>
<protein>
    <submittedName>
        <fullName evidence="2">Uncharacterized protein</fullName>
    </submittedName>
</protein>
<evidence type="ECO:0000256" key="1">
    <source>
        <dbReference type="SAM" id="MobiDB-lite"/>
    </source>
</evidence>
<dbReference type="Proteomes" id="UP000825729">
    <property type="component" value="Unassembled WGS sequence"/>
</dbReference>
<sequence length="90" mass="10042">MGSFEGSPDHLLLPTGPGDVQRRSGQPRPTPRPPRIPVHYHRDVLRHQILSLGPPTADHIHTPPICSSFETSYHGFDGNRGYYLMISNGF</sequence>
<feature type="region of interest" description="Disordered" evidence="1">
    <location>
        <begin position="1"/>
        <end position="37"/>
    </location>
</feature>
<dbReference type="EMBL" id="JAINDJ010000003">
    <property type="protein sequence ID" value="KAG9453984.1"/>
    <property type="molecule type" value="Genomic_DNA"/>
</dbReference>
<evidence type="ECO:0000313" key="3">
    <source>
        <dbReference type="Proteomes" id="UP000825729"/>
    </source>
</evidence>
<keyword evidence="3" id="KW-1185">Reference proteome</keyword>
<evidence type="ECO:0000313" key="2">
    <source>
        <dbReference type="EMBL" id="KAG9453984.1"/>
    </source>
</evidence>
<gene>
    <name evidence="2" type="ORF">H6P81_006888</name>
</gene>